<dbReference type="GO" id="GO:0005840">
    <property type="term" value="C:ribosome"/>
    <property type="evidence" value="ECO:0007669"/>
    <property type="project" value="UniProtKB-KW"/>
</dbReference>
<dbReference type="InterPro" id="IPR003029">
    <property type="entry name" value="S1_domain"/>
</dbReference>
<reference evidence="2 3" key="1">
    <citation type="submission" date="2018-06" db="EMBL/GenBank/DDBJ databases">
        <authorList>
            <consortium name="Pathogen Informatics"/>
            <person name="Doyle S."/>
        </authorList>
    </citation>
    <scope>NUCLEOTIDE SEQUENCE [LARGE SCALE GENOMIC DNA]</scope>
    <source>
        <strain evidence="2 3">NCTC10719</strain>
    </source>
</reference>
<dbReference type="Pfam" id="PF00575">
    <property type="entry name" value="S1"/>
    <property type="match status" value="1"/>
</dbReference>
<dbReference type="EMBL" id="UAWG01000004">
    <property type="protein sequence ID" value="SQB59261.1"/>
    <property type="molecule type" value="Genomic_DNA"/>
</dbReference>
<dbReference type="SMART" id="SM00316">
    <property type="entry name" value="S1"/>
    <property type="match status" value="1"/>
</dbReference>
<evidence type="ECO:0000313" key="2">
    <source>
        <dbReference type="EMBL" id="SQB59261.1"/>
    </source>
</evidence>
<feature type="domain" description="S1 motif" evidence="1">
    <location>
        <begin position="22"/>
        <end position="90"/>
    </location>
</feature>
<dbReference type="InterPro" id="IPR012340">
    <property type="entry name" value="NA-bd_OB-fold"/>
</dbReference>
<dbReference type="Gene3D" id="2.40.50.140">
    <property type="entry name" value="Nucleic acid-binding proteins"/>
    <property type="match status" value="1"/>
</dbReference>
<evidence type="ECO:0000313" key="3">
    <source>
        <dbReference type="Proteomes" id="UP000249986"/>
    </source>
</evidence>
<keyword evidence="2" id="KW-0687">Ribonucleoprotein</keyword>
<dbReference type="AlphaFoldDB" id="A0A2X2Y7E8"/>
<name>A0A2X2Y7E8_CLOPF</name>
<dbReference type="PRINTS" id="PR00681">
    <property type="entry name" value="RIBOSOMALS1"/>
</dbReference>
<protein>
    <submittedName>
        <fullName evidence="2">30S ribosomal protein S1</fullName>
    </submittedName>
</protein>
<gene>
    <name evidence="2" type="primary">rpsA_2</name>
    <name evidence="2" type="ORF">NCTC10719_01017</name>
</gene>
<keyword evidence="2" id="KW-0689">Ribosomal protein</keyword>
<dbReference type="GO" id="GO:0003676">
    <property type="term" value="F:nucleic acid binding"/>
    <property type="evidence" value="ECO:0007669"/>
    <property type="project" value="InterPro"/>
</dbReference>
<dbReference type="RefSeq" id="WP_242979362.1">
    <property type="nucleotide sequence ID" value="NZ_UAWG01000004.1"/>
</dbReference>
<organism evidence="2 3">
    <name type="scientific">Clostridium perfringens</name>
    <dbReference type="NCBI Taxonomy" id="1502"/>
    <lineage>
        <taxon>Bacteria</taxon>
        <taxon>Bacillati</taxon>
        <taxon>Bacillota</taxon>
        <taxon>Clostridia</taxon>
        <taxon>Eubacteriales</taxon>
        <taxon>Clostridiaceae</taxon>
        <taxon>Clostridium</taxon>
    </lineage>
</organism>
<sequence length="126" mass="14049">MSENLTMSELMDSFELKHFHKGEIVKGKVISVKNDEIIVNIGHFADGVVPRNEISNDKNFDINSINVDDDIFVMVLSGDDGEGNVLLSKKRADAIKVWDDLKEAFEKEKSIKVSLKEVVKGGSAKR</sequence>
<dbReference type="InterPro" id="IPR035104">
    <property type="entry name" value="Ribosomal_protein_S1-like"/>
</dbReference>
<evidence type="ECO:0000259" key="1">
    <source>
        <dbReference type="PROSITE" id="PS50126"/>
    </source>
</evidence>
<dbReference type="SUPFAM" id="SSF50249">
    <property type="entry name" value="Nucleic acid-binding proteins"/>
    <property type="match status" value="1"/>
</dbReference>
<dbReference type="Proteomes" id="UP000249986">
    <property type="component" value="Unassembled WGS sequence"/>
</dbReference>
<dbReference type="PROSITE" id="PS50126">
    <property type="entry name" value="S1"/>
    <property type="match status" value="1"/>
</dbReference>
<dbReference type="CDD" id="cd05687">
    <property type="entry name" value="S1_RPS1_repeat_ec1_hs1"/>
    <property type="match status" value="1"/>
</dbReference>
<proteinExistence type="predicted"/>
<accession>A0A2X2Y7E8</accession>